<proteinExistence type="predicted"/>
<evidence type="ECO:0000313" key="1">
    <source>
        <dbReference type="EMBL" id="ANS74309.1"/>
    </source>
</evidence>
<accession>A0A1B1MYT3</accession>
<dbReference type="Proteomes" id="UP000092573">
    <property type="component" value="Chromosome"/>
</dbReference>
<dbReference type="STRING" id="1462996.AWM70_06695"/>
<name>A0A1B1MYT3_9BACL</name>
<keyword evidence="2" id="KW-1185">Reference proteome</keyword>
<dbReference type="RefSeq" id="WP_068694900.1">
    <property type="nucleotide sequence ID" value="NZ_CP014167.1"/>
</dbReference>
<evidence type="ECO:0000313" key="2">
    <source>
        <dbReference type="Proteomes" id="UP000092573"/>
    </source>
</evidence>
<gene>
    <name evidence="1" type="ORF">AWM70_06695</name>
</gene>
<dbReference type="KEGG" id="pyg:AWM70_06695"/>
<dbReference type="EMBL" id="CP014167">
    <property type="protein sequence ID" value="ANS74309.1"/>
    <property type="molecule type" value="Genomic_DNA"/>
</dbReference>
<sequence>MNIMIKEAEMNKDSEGVFLGKTVFEVEGHTQPYEITFHSKKGTDWDYSLHFHAEPGEEEKLLAVDAFIEESDEAFDNLLDAALDSNPEL</sequence>
<dbReference type="AlphaFoldDB" id="A0A1B1MYT3"/>
<reference evidence="1 2" key="1">
    <citation type="submission" date="2016-01" db="EMBL/GenBank/DDBJ databases">
        <title>Complete Genome Sequence of Paenibacillus yonginensis DCY84, a novel Plant Growth-Promoting Bacteria with Elicitation of Induced Systemic Resistance.</title>
        <authorList>
            <person name="Kim Y.J."/>
            <person name="Yang D.C."/>
            <person name="Sukweenadhi J."/>
        </authorList>
    </citation>
    <scope>NUCLEOTIDE SEQUENCE [LARGE SCALE GENOMIC DNA]</scope>
    <source>
        <strain evidence="1 2">DCY84</strain>
    </source>
</reference>
<organism evidence="1 2">
    <name type="scientific">Paenibacillus yonginensis</name>
    <dbReference type="NCBI Taxonomy" id="1462996"/>
    <lineage>
        <taxon>Bacteria</taxon>
        <taxon>Bacillati</taxon>
        <taxon>Bacillota</taxon>
        <taxon>Bacilli</taxon>
        <taxon>Bacillales</taxon>
        <taxon>Paenibacillaceae</taxon>
        <taxon>Paenibacillus</taxon>
    </lineage>
</organism>
<protein>
    <submittedName>
        <fullName evidence="1">Uncharacterized protein</fullName>
    </submittedName>
</protein>
<dbReference type="OrthoDB" id="2665115at2"/>